<comment type="similarity">
    <text evidence="4">Belongs to the pescadillo family.</text>
</comment>
<comment type="subunit">
    <text evidence="4">Component of the NOP7 complex, composed of ERB1, NOP7 and YTM1. Within the NOP7 complex ERB1 appears to interact directly with NOP7 and YTM1. The NOP7 complex also associates with the 66S pre-ribosome.</text>
</comment>
<dbReference type="Proteomes" id="UP001211065">
    <property type="component" value="Unassembled WGS sequence"/>
</dbReference>
<feature type="compositionally biased region" description="Low complexity" evidence="5">
    <location>
        <begin position="303"/>
        <end position="312"/>
    </location>
</feature>
<gene>
    <name evidence="4 7" type="primary">NOP7</name>
    <name evidence="7" type="ORF">HK099_008177</name>
</gene>
<evidence type="ECO:0000256" key="2">
    <source>
        <dbReference type="ARBA" id="ARBA00022552"/>
    </source>
</evidence>
<evidence type="ECO:0000256" key="1">
    <source>
        <dbReference type="ARBA" id="ARBA00022517"/>
    </source>
</evidence>
<evidence type="ECO:0000256" key="5">
    <source>
        <dbReference type="SAM" id="MobiDB-lite"/>
    </source>
</evidence>
<dbReference type="Gene3D" id="3.40.50.10190">
    <property type="entry name" value="BRCT domain"/>
    <property type="match status" value="1"/>
</dbReference>
<comment type="caution">
    <text evidence="7">The sequence shown here is derived from an EMBL/GenBank/DDBJ whole genome shotgun (WGS) entry which is preliminary data.</text>
</comment>
<name>A0AAD5TW93_9FUNG</name>
<evidence type="ECO:0000256" key="4">
    <source>
        <dbReference type="HAMAP-Rule" id="MF_03028"/>
    </source>
</evidence>
<dbReference type="GO" id="GO:0000466">
    <property type="term" value="P:maturation of 5.8S rRNA from tricistronic rRNA transcript (SSU-rRNA, 5.8S rRNA, LSU-rRNA)"/>
    <property type="evidence" value="ECO:0007669"/>
    <property type="project" value="UniProtKB-UniRule"/>
</dbReference>
<dbReference type="HAMAP" id="MF_03028">
    <property type="entry name" value="Pescadillo"/>
    <property type="match status" value="1"/>
</dbReference>
<feature type="compositionally biased region" description="Acidic residues" evidence="5">
    <location>
        <begin position="539"/>
        <end position="564"/>
    </location>
</feature>
<organism evidence="7 8">
    <name type="scientific">Clydaea vesicula</name>
    <dbReference type="NCBI Taxonomy" id="447962"/>
    <lineage>
        <taxon>Eukaryota</taxon>
        <taxon>Fungi</taxon>
        <taxon>Fungi incertae sedis</taxon>
        <taxon>Chytridiomycota</taxon>
        <taxon>Chytridiomycota incertae sedis</taxon>
        <taxon>Chytridiomycetes</taxon>
        <taxon>Lobulomycetales</taxon>
        <taxon>Lobulomycetaceae</taxon>
        <taxon>Clydaea</taxon>
    </lineage>
</organism>
<evidence type="ECO:0000313" key="8">
    <source>
        <dbReference type="Proteomes" id="UP001211065"/>
    </source>
</evidence>
<dbReference type="GO" id="GO:0003723">
    <property type="term" value="F:RNA binding"/>
    <property type="evidence" value="ECO:0007669"/>
    <property type="project" value="TreeGrafter"/>
</dbReference>
<dbReference type="GO" id="GO:0005654">
    <property type="term" value="C:nucleoplasm"/>
    <property type="evidence" value="ECO:0007669"/>
    <property type="project" value="UniProtKB-SubCell"/>
</dbReference>
<dbReference type="PANTHER" id="PTHR12221">
    <property type="entry name" value="PESCADILLO - RELATED"/>
    <property type="match status" value="1"/>
</dbReference>
<dbReference type="PANTHER" id="PTHR12221:SF6">
    <property type="entry name" value="PESCADILLO HOMOLOG"/>
    <property type="match status" value="1"/>
</dbReference>
<dbReference type="Pfam" id="PF16589">
    <property type="entry name" value="BRCT_2"/>
    <property type="match status" value="1"/>
</dbReference>
<evidence type="ECO:0000259" key="6">
    <source>
        <dbReference type="PROSITE" id="PS50172"/>
    </source>
</evidence>
<dbReference type="AlphaFoldDB" id="A0AAD5TW93"/>
<keyword evidence="1 4" id="KW-0690">Ribosome biogenesis</keyword>
<feature type="region of interest" description="Disordered" evidence="5">
    <location>
        <begin position="656"/>
        <end position="678"/>
    </location>
</feature>
<proteinExistence type="inferred from homology"/>
<comment type="subcellular location">
    <subcellularLocation>
        <location evidence="4">Nucleus</location>
        <location evidence="4">Nucleolus</location>
    </subcellularLocation>
    <subcellularLocation>
        <location evidence="4">Nucleus</location>
        <location evidence="4">Nucleoplasm</location>
    </subcellularLocation>
</comment>
<protein>
    <recommendedName>
        <fullName evidence="4">Pescadillo homolog</fullName>
    </recommendedName>
    <alternativeName>
        <fullName evidence="4">Nucleolar protein 7 homolog</fullName>
    </alternativeName>
</protein>
<dbReference type="GO" id="GO:0000463">
    <property type="term" value="P:maturation of LSU-rRNA from tricistronic rRNA transcript (SSU-rRNA, 5.8S rRNA, LSU-rRNA)"/>
    <property type="evidence" value="ECO:0007669"/>
    <property type="project" value="UniProtKB-UniRule"/>
</dbReference>
<feature type="region of interest" description="Disordered" evidence="5">
    <location>
        <begin position="295"/>
        <end position="314"/>
    </location>
</feature>
<keyword evidence="8" id="KW-1185">Reference proteome</keyword>
<reference evidence="7" key="1">
    <citation type="submission" date="2020-05" db="EMBL/GenBank/DDBJ databases">
        <title>Phylogenomic resolution of chytrid fungi.</title>
        <authorList>
            <person name="Stajich J.E."/>
            <person name="Amses K."/>
            <person name="Simmons R."/>
            <person name="Seto K."/>
            <person name="Myers J."/>
            <person name="Bonds A."/>
            <person name="Quandt C.A."/>
            <person name="Barry K."/>
            <person name="Liu P."/>
            <person name="Grigoriev I."/>
            <person name="Longcore J.E."/>
            <person name="James T.Y."/>
        </authorList>
    </citation>
    <scope>NUCLEOTIDE SEQUENCE</scope>
    <source>
        <strain evidence="7">JEL0476</strain>
    </source>
</reference>
<evidence type="ECO:0000313" key="7">
    <source>
        <dbReference type="EMBL" id="KAJ3210789.1"/>
    </source>
</evidence>
<keyword evidence="3 4" id="KW-0539">Nucleus</keyword>
<dbReference type="SUPFAM" id="SSF52113">
    <property type="entry name" value="BRCT domain"/>
    <property type="match status" value="1"/>
</dbReference>
<dbReference type="InterPro" id="IPR036420">
    <property type="entry name" value="BRCT_dom_sf"/>
</dbReference>
<dbReference type="InterPro" id="IPR001357">
    <property type="entry name" value="BRCT_dom"/>
</dbReference>
<dbReference type="PROSITE" id="PS50172">
    <property type="entry name" value="BRCT"/>
    <property type="match status" value="1"/>
</dbReference>
<accession>A0AAD5TW93</accession>
<feature type="region of interest" description="Disordered" evidence="5">
    <location>
        <begin position="519"/>
        <end position="636"/>
    </location>
</feature>
<dbReference type="GO" id="GO:0043021">
    <property type="term" value="F:ribonucleoprotein complex binding"/>
    <property type="evidence" value="ECO:0007669"/>
    <property type="project" value="UniProtKB-UniRule"/>
</dbReference>
<feature type="compositionally biased region" description="Basic and acidic residues" evidence="5">
    <location>
        <begin position="616"/>
        <end position="629"/>
    </location>
</feature>
<dbReference type="GO" id="GO:0030687">
    <property type="term" value="C:preribosome, large subunit precursor"/>
    <property type="evidence" value="ECO:0007669"/>
    <property type="project" value="UniProtKB-UniRule"/>
</dbReference>
<feature type="compositionally biased region" description="Basic residues" evidence="5">
    <location>
        <begin position="663"/>
        <end position="678"/>
    </location>
</feature>
<dbReference type="Pfam" id="PF06732">
    <property type="entry name" value="Pescadillo_N"/>
    <property type="match status" value="1"/>
</dbReference>
<feature type="domain" description="BRCT" evidence="6">
    <location>
        <begin position="374"/>
        <end position="477"/>
    </location>
</feature>
<dbReference type="GO" id="GO:0070545">
    <property type="term" value="C:PeBoW complex"/>
    <property type="evidence" value="ECO:0007669"/>
    <property type="project" value="TreeGrafter"/>
</dbReference>
<keyword evidence="2 4" id="KW-0698">rRNA processing</keyword>
<sequence length="678" mass="77672">MEAGALGTVIRYKYAGSAATNYVNRNQALKKLQLSLAAFRRLCILKGIYPREPKNKKKAGKGSTAPRTYYYKKDIQYLLHEPLVQKYRDYKTYQNKLKKAVLRKEWSVAKSLEANKKPDFRLDHIIKERYPTFIDALRDLDDALSMIFLFSTLPSLDRIVVSKIRECQRLAAEFQAYVANTKSLRKVFVSIKGIYYQAEIRGQEITWIVPHQFTQNVPQTVDFKIMATFLDLYLSLVGFVNFKLYSDENFVYPPKIDIEKDGHGAGLNAFILESTSAQYEILNRVKDHGDVANQKAETKKQSKSSVKQNQKQAMSKLPEKLKLLADQEEEVEELGDDEEELDQSIGIDAVDDDSDDKVDLSAPNLVAAFQSLNQFKNLFKGCYFWLSREVPRHSLEFVLKSFGAEVGWEDNLDDSKSSSPYNVTDSRITHHIVDRPLPPNGVKPSWVVDDRRDYIQPQWVFDCVNAQKLLKTKSYHPGDVLPAHLSPFVKYESGDYVPEDAKRLFGISAVAVSKGIDEGSMEALNDKDEEENGDKSESENEDSSESDDDDDLENEEGSDEELYEEELKAEAAGLTYSEYMQKKDSEKKEDKKDNKRKRIEVAPKGSTVTKKVKKSKKEEMENEEKKELAKMMMPKKDKRLYQQIQFGKDKKAVEVAKLEKKRDAHKKNNKKGKSPVKK</sequence>
<dbReference type="CDD" id="cd17709">
    <property type="entry name" value="BRCT_pescadillo_like"/>
    <property type="match status" value="1"/>
</dbReference>
<dbReference type="EMBL" id="JADGJW010000873">
    <property type="protein sequence ID" value="KAJ3210789.1"/>
    <property type="molecule type" value="Genomic_DNA"/>
</dbReference>
<comment type="function">
    <text evidence="4">Component of the NOP7 complex, which is required for maturation of the 25S and 5.8S ribosomal RNAs and formation of the 60S ribosome.</text>
</comment>
<dbReference type="InterPro" id="IPR010613">
    <property type="entry name" value="PES"/>
</dbReference>
<feature type="compositionally biased region" description="Basic and acidic residues" evidence="5">
    <location>
        <begin position="580"/>
        <end position="593"/>
    </location>
</feature>
<evidence type="ECO:0000256" key="3">
    <source>
        <dbReference type="ARBA" id="ARBA00023242"/>
    </source>
</evidence>